<evidence type="ECO:0000313" key="2">
    <source>
        <dbReference type="Proteomes" id="UP000032900"/>
    </source>
</evidence>
<protein>
    <submittedName>
        <fullName evidence="1">Uncharacterized protein</fullName>
    </submittedName>
</protein>
<sequence>MALTQEFSGFYCSGVSFQAGEILKRPEVFLDDTDGDWFVINDEAVVGSMVTHLPSLLTNEF</sequence>
<comment type="caution">
    <text evidence="1">The sequence shown here is derived from an EMBL/GenBank/DDBJ whole genome shotgun (WGS) entry which is preliminary data.</text>
</comment>
<dbReference type="EMBL" id="BAZW01000038">
    <property type="protein sequence ID" value="GAO31134.1"/>
    <property type="molecule type" value="Genomic_DNA"/>
</dbReference>
<organism evidence="1 2">
    <name type="scientific">Geofilum rubicundum JCM 15548</name>
    <dbReference type="NCBI Taxonomy" id="1236989"/>
    <lineage>
        <taxon>Bacteria</taxon>
        <taxon>Pseudomonadati</taxon>
        <taxon>Bacteroidota</taxon>
        <taxon>Bacteroidia</taxon>
        <taxon>Marinilabiliales</taxon>
        <taxon>Marinilabiliaceae</taxon>
        <taxon>Geofilum</taxon>
    </lineage>
</organism>
<proteinExistence type="predicted"/>
<keyword evidence="2" id="KW-1185">Reference proteome</keyword>
<reference evidence="1 2" key="1">
    <citation type="journal article" date="2015" name="Microbes Environ.">
        <title>Distribution and evolution of nitrogen fixation genes in the phylum bacteroidetes.</title>
        <authorList>
            <person name="Inoue J."/>
            <person name="Oshima K."/>
            <person name="Suda W."/>
            <person name="Sakamoto M."/>
            <person name="Iino T."/>
            <person name="Noda S."/>
            <person name="Hongoh Y."/>
            <person name="Hattori M."/>
            <person name="Ohkuma M."/>
        </authorList>
    </citation>
    <scope>NUCLEOTIDE SEQUENCE [LARGE SCALE GENOMIC DNA]</scope>
    <source>
        <strain evidence="1">JCM 15548</strain>
    </source>
</reference>
<gene>
    <name evidence="1" type="ORF">JCM15548_13471</name>
</gene>
<dbReference type="AlphaFoldDB" id="A0A0E9M0W1"/>
<name>A0A0E9M0W1_9BACT</name>
<accession>A0A0E9M0W1</accession>
<evidence type="ECO:0000313" key="1">
    <source>
        <dbReference type="EMBL" id="GAO31134.1"/>
    </source>
</evidence>
<dbReference type="Proteomes" id="UP000032900">
    <property type="component" value="Unassembled WGS sequence"/>
</dbReference>